<organism evidence="5 6">
    <name type="scientific">Marilutibacter alkalisoli</name>
    <dbReference type="NCBI Taxonomy" id="2591633"/>
    <lineage>
        <taxon>Bacteria</taxon>
        <taxon>Pseudomonadati</taxon>
        <taxon>Pseudomonadota</taxon>
        <taxon>Gammaproteobacteria</taxon>
        <taxon>Lysobacterales</taxon>
        <taxon>Lysobacteraceae</taxon>
        <taxon>Marilutibacter</taxon>
    </lineage>
</organism>
<feature type="domain" description="N-acetyltransferase" evidence="3">
    <location>
        <begin position="1"/>
        <end position="157"/>
    </location>
</feature>
<dbReference type="Gene3D" id="3.40.630.30">
    <property type="match status" value="1"/>
</dbReference>
<dbReference type="Pfam" id="PF00583">
    <property type="entry name" value="Acetyltransf_1"/>
    <property type="match status" value="1"/>
</dbReference>
<dbReference type="KEGG" id="lyj:FKV23_11980"/>
<dbReference type="PANTHER" id="PTHR43420">
    <property type="entry name" value="ACETYLTRANSFERASE"/>
    <property type="match status" value="1"/>
</dbReference>
<evidence type="ECO:0000313" key="5">
    <source>
        <dbReference type="EMBL" id="QDH70718.1"/>
    </source>
</evidence>
<dbReference type="SUPFAM" id="SSF54593">
    <property type="entry name" value="Glyoxalase/Bleomycin resistance protein/Dihydroxybiphenyl dioxygenase"/>
    <property type="match status" value="1"/>
</dbReference>
<evidence type="ECO:0000259" key="3">
    <source>
        <dbReference type="PROSITE" id="PS51186"/>
    </source>
</evidence>
<dbReference type="InterPro" id="IPR000182">
    <property type="entry name" value="GNAT_dom"/>
</dbReference>
<protein>
    <submittedName>
        <fullName evidence="5">GNAT family N-acetyltransferase</fullName>
    </submittedName>
</protein>
<dbReference type="OrthoDB" id="143110at2"/>
<dbReference type="RefSeq" id="WP_141624050.1">
    <property type="nucleotide sequence ID" value="NZ_CP041242.1"/>
</dbReference>
<dbReference type="EMBL" id="CP041242">
    <property type="protein sequence ID" value="QDH70718.1"/>
    <property type="molecule type" value="Genomic_DNA"/>
</dbReference>
<evidence type="ECO:0000259" key="4">
    <source>
        <dbReference type="PROSITE" id="PS51819"/>
    </source>
</evidence>
<evidence type="ECO:0000256" key="1">
    <source>
        <dbReference type="ARBA" id="ARBA00022679"/>
    </source>
</evidence>
<keyword evidence="2" id="KW-0012">Acyltransferase</keyword>
<dbReference type="InterPro" id="IPR037523">
    <property type="entry name" value="VOC_core"/>
</dbReference>
<dbReference type="InterPro" id="IPR050680">
    <property type="entry name" value="YpeA/RimI_acetyltransf"/>
</dbReference>
<dbReference type="SUPFAM" id="SSF55729">
    <property type="entry name" value="Acyl-CoA N-acyltransferases (Nat)"/>
    <property type="match status" value="1"/>
</dbReference>
<keyword evidence="6" id="KW-1185">Reference proteome</keyword>
<dbReference type="AlphaFoldDB" id="A0A514BTI6"/>
<evidence type="ECO:0000256" key="2">
    <source>
        <dbReference type="ARBA" id="ARBA00023315"/>
    </source>
</evidence>
<gene>
    <name evidence="5" type="ORF">FKV23_11980</name>
</gene>
<dbReference type="InterPro" id="IPR029068">
    <property type="entry name" value="Glyas_Bleomycin-R_OHBP_Dase"/>
</dbReference>
<dbReference type="PROSITE" id="PS51186">
    <property type="entry name" value="GNAT"/>
    <property type="match status" value="1"/>
</dbReference>
<accession>A0A514BTI6</accession>
<dbReference type="PROSITE" id="PS51819">
    <property type="entry name" value="VOC"/>
    <property type="match status" value="1"/>
</dbReference>
<sequence>MEIRNAREAELDHLAALWHDGWQDAHARILPAELARHRTLESFRQRLQAALDEVRVAGAPGQPLGFCITRGDELYQLYVSADARGSGIAAALLADAEERLGARGVTTAWLACAIGNARAARFYEKQGWHRMGTMTSQLPTPDGPFPLEVWRYEKPLCAASRPAVGVAHVVMETDRMEATARLMRIIGMRPIFDGPEVSVYELRGGTHLILMRKDTVAPGDAAFDLMVDDLHTTHARFTSEGLKPSPIEARPAIDHEVFTVREPAGHLITFFSSHTSGKPV</sequence>
<dbReference type="Gene3D" id="3.10.180.10">
    <property type="entry name" value="2,3-Dihydroxybiphenyl 1,2-Dioxygenase, domain 1"/>
    <property type="match status" value="1"/>
</dbReference>
<dbReference type="InterPro" id="IPR016181">
    <property type="entry name" value="Acyl_CoA_acyltransferase"/>
</dbReference>
<feature type="domain" description="VOC" evidence="4">
    <location>
        <begin position="165"/>
        <end position="273"/>
    </location>
</feature>
<proteinExistence type="predicted"/>
<keyword evidence="1 5" id="KW-0808">Transferase</keyword>
<dbReference type="Proteomes" id="UP000317199">
    <property type="component" value="Chromosome"/>
</dbReference>
<evidence type="ECO:0000313" key="6">
    <source>
        <dbReference type="Proteomes" id="UP000317199"/>
    </source>
</evidence>
<name>A0A514BTI6_9GAMM</name>
<reference evidence="5 6" key="1">
    <citation type="submission" date="2019-06" db="EMBL/GenBank/DDBJ databases">
        <title>Lysobacter alkalisoli sp. nov. isolated from saline-alkali soil.</title>
        <authorList>
            <person name="Sun J.-Q."/>
            <person name="Xu L."/>
        </authorList>
    </citation>
    <scope>NUCLEOTIDE SEQUENCE [LARGE SCALE GENOMIC DNA]</scope>
    <source>
        <strain evidence="5 6">SJ-36</strain>
    </source>
</reference>
<dbReference type="GO" id="GO:0016747">
    <property type="term" value="F:acyltransferase activity, transferring groups other than amino-acyl groups"/>
    <property type="evidence" value="ECO:0007669"/>
    <property type="project" value="InterPro"/>
</dbReference>